<accession>A0A6J4EAB6</accession>
<gene>
    <name evidence="1" type="ORF">TUM18999_45660</name>
    <name evidence="2" type="ORF">TUM20286_06440</name>
</gene>
<proteinExistence type="predicted"/>
<evidence type="ECO:0000313" key="2">
    <source>
        <dbReference type="EMBL" id="GJN50892.1"/>
    </source>
</evidence>
<dbReference type="EMBL" id="AP023189">
    <property type="protein sequence ID" value="BCG26375.1"/>
    <property type="molecule type" value="Genomic_DNA"/>
</dbReference>
<name>A0A6J4EAB6_9PSED</name>
<dbReference type="Proteomes" id="UP000509383">
    <property type="component" value="Chromosome"/>
</dbReference>
<evidence type="ECO:0000313" key="3">
    <source>
        <dbReference type="Proteomes" id="UP000509383"/>
    </source>
</evidence>
<dbReference type="RefSeq" id="WP_173171815.1">
    <property type="nucleotide sequence ID" value="NZ_AP023189.1"/>
</dbReference>
<evidence type="ECO:0000313" key="4">
    <source>
        <dbReference type="Proteomes" id="UP001054892"/>
    </source>
</evidence>
<organism evidence="1 3">
    <name type="scientific">Pseudomonas tohonis</name>
    <dbReference type="NCBI Taxonomy" id="2725477"/>
    <lineage>
        <taxon>Bacteria</taxon>
        <taxon>Pseudomonadati</taxon>
        <taxon>Pseudomonadota</taxon>
        <taxon>Gammaproteobacteria</taxon>
        <taxon>Pseudomonadales</taxon>
        <taxon>Pseudomonadaceae</taxon>
        <taxon>Pseudomonas</taxon>
    </lineage>
</organism>
<dbReference type="KEGG" id="ptw:TUM18999_45660"/>
<protein>
    <submittedName>
        <fullName evidence="1">Uncharacterized protein</fullName>
    </submittedName>
</protein>
<dbReference type="AlphaFoldDB" id="A0A6J4EAB6"/>
<sequence>MTLDSFSRLVIEPALALLPDEMNSREAQLMLLAIGLQESGLEKRPLVKGGPHSYWQSESPDEMVHFVLRCPVTRDVAVEVCDARQVPPVDERVRVALGHDDTLAAAFARLLLWSDPARLPALDEVEASWDLYIRTWRTPDPRPELWPEHHARAAQVVRTSGR</sequence>
<dbReference type="Proteomes" id="UP001054892">
    <property type="component" value="Unassembled WGS sequence"/>
</dbReference>
<evidence type="ECO:0000313" key="1">
    <source>
        <dbReference type="EMBL" id="BCG26375.1"/>
    </source>
</evidence>
<reference evidence="1 3" key="1">
    <citation type="submission" date="2020-05" db="EMBL/GenBank/DDBJ databases">
        <title>Characterization of novel class B3 metallo-beta-lactamase from novel Pseudomonas species.</title>
        <authorList>
            <person name="Yamada K."/>
            <person name="Aoki K."/>
            <person name="Ishii Y."/>
        </authorList>
    </citation>
    <scope>NUCLEOTIDE SEQUENCE [LARGE SCALE GENOMIC DNA]</scope>
    <source>
        <strain evidence="1 3">TUM18999</strain>
        <strain evidence="2 4">TUM20286</strain>
    </source>
</reference>
<dbReference type="EMBL" id="BQKM01000001">
    <property type="protein sequence ID" value="GJN50892.1"/>
    <property type="molecule type" value="Genomic_DNA"/>
</dbReference>
<keyword evidence="4" id="KW-1185">Reference proteome</keyword>